<evidence type="ECO:0000313" key="6">
    <source>
        <dbReference type="EMBL" id="KGK36713.1"/>
    </source>
</evidence>
<evidence type="ECO:0000256" key="3">
    <source>
        <dbReference type="ARBA" id="ARBA00022490"/>
    </source>
</evidence>
<dbReference type="HOGENOM" id="CLU_377689_0_0_1"/>
<dbReference type="EMBL" id="JQFK01000056">
    <property type="protein sequence ID" value="KGK36713.1"/>
    <property type="molecule type" value="Genomic_DNA"/>
</dbReference>
<comment type="caution">
    <text evidence="6">The sequence shown here is derived from an EMBL/GenBank/DDBJ whole genome shotgun (WGS) entry which is preliminary data.</text>
</comment>
<evidence type="ECO:0000256" key="2">
    <source>
        <dbReference type="ARBA" id="ARBA00004496"/>
    </source>
</evidence>
<proteinExistence type="predicted"/>
<dbReference type="GO" id="GO:0034657">
    <property type="term" value="C:GID complex"/>
    <property type="evidence" value="ECO:0007669"/>
    <property type="project" value="TreeGrafter"/>
</dbReference>
<evidence type="ECO:0000256" key="4">
    <source>
        <dbReference type="ARBA" id="ARBA00022737"/>
    </source>
</evidence>
<evidence type="ECO:0000256" key="5">
    <source>
        <dbReference type="ARBA" id="ARBA00023242"/>
    </source>
</evidence>
<dbReference type="Proteomes" id="UP000029867">
    <property type="component" value="Unassembled WGS sequence"/>
</dbReference>
<dbReference type="InterPro" id="IPR011989">
    <property type="entry name" value="ARM-like"/>
</dbReference>
<dbReference type="VEuPathDB" id="FungiDB:C5L36_0C04440"/>
<reference evidence="7" key="1">
    <citation type="journal article" date="2014" name="Microb. Cell Fact.">
        <title>Exploiting Issatchenkia orientalis SD108 for succinic acid production.</title>
        <authorList>
            <person name="Xiao H."/>
            <person name="Shao Z."/>
            <person name="Jiang Y."/>
            <person name="Dole S."/>
            <person name="Zhao H."/>
        </authorList>
    </citation>
    <scope>NUCLEOTIDE SEQUENCE [LARGE SCALE GENOMIC DNA]</scope>
    <source>
        <strain evidence="7">SD108</strain>
    </source>
</reference>
<organism evidence="6 7">
    <name type="scientific">Pichia kudriavzevii</name>
    <name type="common">Yeast</name>
    <name type="synonym">Issatchenkia orientalis</name>
    <dbReference type="NCBI Taxonomy" id="4909"/>
    <lineage>
        <taxon>Eukaryota</taxon>
        <taxon>Fungi</taxon>
        <taxon>Dikarya</taxon>
        <taxon>Ascomycota</taxon>
        <taxon>Saccharomycotina</taxon>
        <taxon>Pichiomycetes</taxon>
        <taxon>Pichiales</taxon>
        <taxon>Pichiaceae</taxon>
        <taxon>Pichia</taxon>
    </lineage>
</organism>
<evidence type="ECO:0000256" key="1">
    <source>
        <dbReference type="ARBA" id="ARBA00004123"/>
    </source>
</evidence>
<dbReference type="PANTHER" id="PTHR15651:SF7">
    <property type="entry name" value="ARMADILLO REPEAT-CONTAINING PROTEIN 8"/>
    <property type="match status" value="1"/>
</dbReference>
<dbReference type="InterPro" id="IPR016024">
    <property type="entry name" value="ARM-type_fold"/>
</dbReference>
<dbReference type="GO" id="GO:0043161">
    <property type="term" value="P:proteasome-mediated ubiquitin-dependent protein catabolic process"/>
    <property type="evidence" value="ECO:0007669"/>
    <property type="project" value="TreeGrafter"/>
</dbReference>
<dbReference type="InterPro" id="IPR038739">
    <property type="entry name" value="ARMC8/Vid28"/>
</dbReference>
<dbReference type="AlphaFoldDB" id="A0A099NV45"/>
<dbReference type="GO" id="GO:0005634">
    <property type="term" value="C:nucleus"/>
    <property type="evidence" value="ECO:0007669"/>
    <property type="project" value="UniProtKB-SubCell"/>
</dbReference>
<evidence type="ECO:0008006" key="8">
    <source>
        <dbReference type="Google" id="ProtNLM"/>
    </source>
</evidence>
<keyword evidence="5" id="KW-0539">Nucleus</keyword>
<dbReference type="PANTHER" id="PTHR15651">
    <property type="entry name" value="ARMADILLO REPEAT-CONTAINING PROTEIN 8"/>
    <property type="match status" value="1"/>
</dbReference>
<name>A0A099NV45_PICKU</name>
<dbReference type="Gene3D" id="1.25.10.10">
    <property type="entry name" value="Leucine-rich Repeat Variant"/>
    <property type="match status" value="1"/>
</dbReference>
<keyword evidence="4" id="KW-0677">Repeat</keyword>
<protein>
    <recommendedName>
        <fullName evidence="8">Armadillo repeat-containing protein 8</fullName>
    </recommendedName>
</protein>
<dbReference type="SUPFAM" id="SSF48371">
    <property type="entry name" value="ARM repeat"/>
    <property type="match status" value="1"/>
</dbReference>
<keyword evidence="3" id="KW-0963">Cytoplasm</keyword>
<accession>A0A099NV45</accession>
<comment type="subcellular location">
    <subcellularLocation>
        <location evidence="2">Cytoplasm</location>
    </subcellularLocation>
    <subcellularLocation>
        <location evidence="1">Nucleus</location>
    </subcellularLocation>
</comment>
<dbReference type="GO" id="GO:0005737">
    <property type="term" value="C:cytoplasm"/>
    <property type="evidence" value="ECO:0007669"/>
    <property type="project" value="UniProtKB-SubCell"/>
</dbReference>
<gene>
    <name evidence="6" type="ORF">JL09_g4133</name>
</gene>
<sequence length="734" mass="83515">MSTEHLEYTSGRILLNEKLLSTDYVKQRLRRPSEDDDLYRSLFNEFSLTKNMNEELFLDYFDQLGTLIVKSKGSINPDQFCRDAVQFYSSMKGITKSPPNTIGISKYLFEVLRTNKTSLPSEKIMISFLMTFGSWTQCNSFKDSCYNLLVSRIQQCCFSLDSFSNPLSQRSLMLDKILERSVSQLGPILFLYAYQLGNTNVYSNQDYDMPRTLKNFLLYCAKSTIFLLKWSTSVLLVNYFSAADYSQRSHNFSNLLPYIIDLTYQEAGNTTIIKVFTKLCSLPLDMYPLALISKILKGAPDINKVLVEVDYVSFISNVINDYYNEEAKYIAEGTSFKLSLCLNILAHLGMVNDKNKLRISSGPASTLVSNTLVKHLEILKYMRTSECKGNIDIRIANKAIYCSTNLTFAACTILRSLSRSASLLRSQFKSDNNVQLLIEILSVNGEDLYVPYQYDSEEKLKSLILNILANLVLELNSPKRSINYSVLLGLVRGFLENGKSEELVCASLSLLRNSLFSSDEFFIQKFKENVPATLILKYSKSKNDKIKLSSLNIIRNLFACSLDVSNYIFDEFKDINQGPECKFIDFLKGELCHSQNMEIVLSLCYIISNLSVWQPVNKIFIVKNEGLMMIMKEYLAKPINQFPNTDLAWSIKSCISWIVMNVLTNGSMEESERICHVDLEDASLADPTQRAKLLISWGFLNSLGDMIHSCDDVDSRLVLNRAFVLLNTIGTTLH</sequence>
<evidence type="ECO:0000313" key="7">
    <source>
        <dbReference type="Proteomes" id="UP000029867"/>
    </source>
</evidence>